<keyword evidence="4" id="KW-0808">Transferase</keyword>
<dbReference type="Proteomes" id="UP000568877">
    <property type="component" value="Unassembled WGS sequence"/>
</dbReference>
<evidence type="ECO:0000259" key="5">
    <source>
        <dbReference type="Pfam" id="PF08323"/>
    </source>
</evidence>
<dbReference type="AlphaFoldDB" id="A0A6V8PKW6"/>
<keyword evidence="3" id="KW-0328">Glycosyltransferase</keyword>
<evidence type="ECO:0000256" key="3">
    <source>
        <dbReference type="ARBA" id="ARBA00022676"/>
    </source>
</evidence>
<dbReference type="GO" id="GO:0009011">
    <property type="term" value="F:alpha-1,4-glucan glucosyltransferase (ADP-glucose donor) activity"/>
    <property type="evidence" value="ECO:0007669"/>
    <property type="project" value="UniProtKB-EC"/>
</dbReference>
<protein>
    <recommendedName>
        <fullName evidence="2">starch synthase</fullName>
        <ecNumber evidence="2">2.4.1.21</ecNumber>
    </recommendedName>
</protein>
<feature type="domain" description="Starch synthase catalytic" evidence="5">
    <location>
        <begin position="22"/>
        <end position="102"/>
    </location>
</feature>
<dbReference type="SUPFAM" id="SSF53756">
    <property type="entry name" value="UDP-Glycosyltransferase/glycogen phosphorylase"/>
    <property type="match status" value="1"/>
</dbReference>
<reference evidence="6 7" key="1">
    <citation type="journal article" date="2020" name="Front. Microbiol.">
        <title>Single-cell genomics of novel Actinobacteria with the Wood-Ljungdahl pathway discovered in a serpentinizing system.</title>
        <authorList>
            <person name="Merino N."/>
            <person name="Kawai M."/>
            <person name="Boyd E.S."/>
            <person name="Colman D.R."/>
            <person name="McGlynn S.E."/>
            <person name="Nealson K.H."/>
            <person name="Kurokawa K."/>
            <person name="Hongoh Y."/>
        </authorList>
    </citation>
    <scope>NUCLEOTIDE SEQUENCE [LARGE SCALE GENOMIC DNA]</scope>
    <source>
        <strain evidence="6 7">S42</strain>
    </source>
</reference>
<accession>A0A6V8PKW6</accession>
<comment type="caution">
    <text evidence="6">The sequence shown here is derived from an EMBL/GenBank/DDBJ whole genome shotgun (WGS) entry which is preliminary data.</text>
</comment>
<dbReference type="PANTHER" id="PTHR46083:SF1">
    <property type="entry name" value="GLYCOGEN SYNTHASE 2-RELATED"/>
    <property type="match status" value="1"/>
</dbReference>
<comment type="catalytic activity">
    <reaction evidence="1">
        <text>[(1-&gt;4)-alpha-D-glucosyl](n) + ADP-alpha-D-glucose = [(1-&gt;4)-alpha-D-glucosyl](n+1) + ADP + H(+)</text>
        <dbReference type="Rhea" id="RHEA:18189"/>
        <dbReference type="Rhea" id="RHEA-COMP:9584"/>
        <dbReference type="Rhea" id="RHEA-COMP:9587"/>
        <dbReference type="ChEBI" id="CHEBI:15378"/>
        <dbReference type="ChEBI" id="CHEBI:15444"/>
        <dbReference type="ChEBI" id="CHEBI:57498"/>
        <dbReference type="ChEBI" id="CHEBI:456216"/>
        <dbReference type="EC" id="2.4.1.21"/>
    </reaction>
</comment>
<evidence type="ECO:0000256" key="1">
    <source>
        <dbReference type="ARBA" id="ARBA00001478"/>
    </source>
</evidence>
<dbReference type="PANTHER" id="PTHR46083">
    <property type="match status" value="1"/>
</dbReference>
<organism evidence="6 7">
    <name type="scientific">Candidatus Hakubella thermalkaliphila</name>
    <dbReference type="NCBI Taxonomy" id="2754717"/>
    <lineage>
        <taxon>Bacteria</taxon>
        <taxon>Bacillati</taxon>
        <taxon>Actinomycetota</taxon>
        <taxon>Actinomycetota incertae sedis</taxon>
        <taxon>Candidatus Hakubellales</taxon>
        <taxon>Candidatus Hakubellaceae</taxon>
        <taxon>Candidatus Hakubella</taxon>
    </lineage>
</organism>
<dbReference type="Pfam" id="PF08323">
    <property type="entry name" value="Glyco_transf_5"/>
    <property type="match status" value="1"/>
</dbReference>
<evidence type="ECO:0000313" key="6">
    <source>
        <dbReference type="EMBL" id="GFP32760.1"/>
    </source>
</evidence>
<proteinExistence type="predicted"/>
<name>A0A6V8PKW6_9ACTN</name>
<evidence type="ECO:0000256" key="2">
    <source>
        <dbReference type="ARBA" id="ARBA00012588"/>
    </source>
</evidence>
<dbReference type="InterPro" id="IPR013534">
    <property type="entry name" value="Starch_synth_cat_dom"/>
</dbReference>
<gene>
    <name evidence="6" type="ORF">HKBW3S42_01066</name>
</gene>
<dbReference type="Gene3D" id="3.40.50.2000">
    <property type="entry name" value="Glycogen Phosphorylase B"/>
    <property type="match status" value="1"/>
</dbReference>
<dbReference type="EMBL" id="BLSA01000147">
    <property type="protein sequence ID" value="GFP32760.1"/>
    <property type="molecule type" value="Genomic_DNA"/>
</dbReference>
<evidence type="ECO:0000313" key="7">
    <source>
        <dbReference type="Proteomes" id="UP000568877"/>
    </source>
</evidence>
<sequence>MKKVLILKVSPEDPGKRSLSLENVYGYEDDGLRFALFGLAVVRMLEKIDFQPEVINCNDWHSALIVNLVNKLPEEEQAYQRVATVFTIHNLAYQGIRDLDHSQEPFI</sequence>
<dbReference type="EC" id="2.4.1.21" evidence="2"/>
<evidence type="ECO:0000256" key="4">
    <source>
        <dbReference type="ARBA" id="ARBA00022679"/>
    </source>
</evidence>